<evidence type="ECO:0000313" key="3">
    <source>
        <dbReference type="RefSeq" id="XP_012890873.1"/>
    </source>
</evidence>
<protein>
    <submittedName>
        <fullName evidence="3">Pseudouridine-5'-phosphatase</fullName>
    </submittedName>
</protein>
<dbReference type="Proteomes" id="UP000081671">
    <property type="component" value="Unplaced"/>
</dbReference>
<dbReference type="SUPFAM" id="SSF56784">
    <property type="entry name" value="HAD-like"/>
    <property type="match status" value="1"/>
</dbReference>
<dbReference type="InterPro" id="IPR023198">
    <property type="entry name" value="PGP-like_dom2"/>
</dbReference>
<dbReference type="Pfam" id="PF13419">
    <property type="entry name" value="HAD_2"/>
    <property type="match status" value="1"/>
</dbReference>
<name>A0A1S3GPR5_DIPOR</name>
<dbReference type="CTD" id="8226"/>
<accession>A0A1S3GPR5</accession>
<dbReference type="KEGG" id="dord:106000187"/>
<dbReference type="GeneID" id="106000187"/>
<dbReference type="GO" id="GO:0016791">
    <property type="term" value="F:phosphatase activity"/>
    <property type="evidence" value="ECO:0007669"/>
    <property type="project" value="TreeGrafter"/>
</dbReference>
<dbReference type="InterPro" id="IPR036412">
    <property type="entry name" value="HAD-like_sf"/>
</dbReference>
<dbReference type="FunFam" id="1.10.150.240:FF:000001">
    <property type="entry name" value="Haloacid dehalogenase-like hydrolase domain"/>
    <property type="match status" value="1"/>
</dbReference>
<dbReference type="PANTHER" id="PTHR18901">
    <property type="entry name" value="2-DEOXYGLUCOSE-6-PHOSPHATE PHOSPHATASE 2"/>
    <property type="match status" value="1"/>
</dbReference>
<organism evidence="2 3">
    <name type="scientific">Dipodomys ordii</name>
    <name type="common">Ord's kangaroo rat</name>
    <dbReference type="NCBI Taxonomy" id="10020"/>
    <lineage>
        <taxon>Eukaryota</taxon>
        <taxon>Metazoa</taxon>
        <taxon>Chordata</taxon>
        <taxon>Craniata</taxon>
        <taxon>Vertebrata</taxon>
        <taxon>Euteleostomi</taxon>
        <taxon>Mammalia</taxon>
        <taxon>Eutheria</taxon>
        <taxon>Euarchontoglires</taxon>
        <taxon>Glires</taxon>
        <taxon>Rodentia</taxon>
        <taxon>Castorimorpha</taxon>
        <taxon>Heteromyidae</taxon>
        <taxon>Dipodomyinae</taxon>
        <taxon>Dipodomys</taxon>
    </lineage>
</organism>
<dbReference type="Gene3D" id="1.10.150.240">
    <property type="entry name" value="Putative phosphatase, domain 2"/>
    <property type="match status" value="1"/>
</dbReference>
<dbReference type="PANTHER" id="PTHR18901:SF38">
    <property type="entry name" value="PSEUDOURIDINE-5'-PHOSPHATASE"/>
    <property type="match status" value="1"/>
</dbReference>
<keyword evidence="2" id="KW-1185">Reference proteome</keyword>
<dbReference type="SFLD" id="SFLDS00003">
    <property type="entry name" value="Haloacid_Dehalogenase"/>
    <property type="match status" value="1"/>
</dbReference>
<dbReference type="Gene3D" id="3.40.50.1000">
    <property type="entry name" value="HAD superfamily/HAD-like"/>
    <property type="match status" value="1"/>
</dbReference>
<gene>
    <name evidence="3" type="primary">Hdhd1</name>
</gene>
<reference evidence="3" key="1">
    <citation type="submission" date="2025-08" db="UniProtKB">
        <authorList>
            <consortium name="RefSeq"/>
        </authorList>
    </citation>
    <scope>IDENTIFICATION</scope>
    <source>
        <tissue evidence="3">Kidney</tissue>
    </source>
</reference>
<dbReference type="AlphaFoldDB" id="A0A1S3GPR5"/>
<sequence>MASPVTHLIFDLDGLLLDTERLYSQVFGELCGRHGREYSSELQARVMGHTAPEAARVIVDTLHLPLTPQELLDQSQARLKEVFPTARLLPGAEKLILHLQKHSIPFALATSSGTESYRAKTSAHRELFGAFHHVVLGDDPEVKAGKPAPDIFLACARRFTPPAPADQAKQRDAAIGSQEGGP</sequence>
<dbReference type="OrthoDB" id="40579at2759"/>
<proteinExistence type="predicted"/>
<dbReference type="SFLD" id="SFLDG01129">
    <property type="entry name" value="C1.5:_HAD__Beta-PGM__Phosphata"/>
    <property type="match status" value="1"/>
</dbReference>
<feature type="region of interest" description="Disordered" evidence="1">
    <location>
        <begin position="162"/>
        <end position="182"/>
    </location>
</feature>
<evidence type="ECO:0000313" key="2">
    <source>
        <dbReference type="Proteomes" id="UP000081671"/>
    </source>
</evidence>
<dbReference type="RefSeq" id="XP_012890873.1">
    <property type="nucleotide sequence ID" value="XM_013035419.1"/>
</dbReference>
<dbReference type="InParanoid" id="A0A1S3GPR5"/>
<dbReference type="InterPro" id="IPR041492">
    <property type="entry name" value="HAD_2"/>
</dbReference>
<evidence type="ECO:0000256" key="1">
    <source>
        <dbReference type="SAM" id="MobiDB-lite"/>
    </source>
</evidence>
<dbReference type="InterPro" id="IPR023214">
    <property type="entry name" value="HAD_sf"/>
</dbReference>